<reference evidence="1 2" key="1">
    <citation type="submission" date="2020-10" db="EMBL/GenBank/DDBJ databases">
        <title>Phylogeny of dyella-like bacteria.</title>
        <authorList>
            <person name="Fu J."/>
        </authorList>
    </citation>
    <scope>NUCLEOTIDE SEQUENCE [LARGE SCALE GENOMIC DNA]</scope>
    <source>
        <strain evidence="1 2">DKC-1</strain>
    </source>
</reference>
<evidence type="ECO:0000313" key="2">
    <source>
        <dbReference type="Proteomes" id="UP001620397"/>
    </source>
</evidence>
<evidence type="ECO:0008006" key="3">
    <source>
        <dbReference type="Google" id="ProtNLM"/>
    </source>
</evidence>
<protein>
    <recommendedName>
        <fullName evidence="3">PLD phosphodiesterase domain-containing protein</fullName>
    </recommendedName>
</protein>
<proteinExistence type="predicted"/>
<dbReference type="RefSeq" id="WP_404536151.1">
    <property type="nucleotide sequence ID" value="NZ_JADIKL010000002.1"/>
</dbReference>
<dbReference type="Proteomes" id="UP001620397">
    <property type="component" value="Unassembled WGS sequence"/>
</dbReference>
<accession>A0ABW8KCT0</accession>
<comment type="caution">
    <text evidence="1">The sequence shown here is derived from an EMBL/GenBank/DDBJ whole genome shotgun (WGS) entry which is preliminary data.</text>
</comment>
<dbReference type="CDD" id="cd00138">
    <property type="entry name" value="PLDc_SF"/>
    <property type="match status" value="1"/>
</dbReference>
<sequence length="656" mass="72185">MSFKPASLAQLFEPPTGYRGFFGWLCGYAADAGFLEDALERFSGLTRAQRAHQGRILLAAMLDPGNPQIGPVEMPGALHLPVRVAKLPFALLHAKVAVLGFQGADRFVLRVIVSTGNWTSQTLRESLDLAWHVDVFSKDEDADAEVVRQNRTDLAAVWDFLWSLQESFDLRLLELAAGIDNESADAAARLTEWIAEIGKRHRGYRPRFFDSRRHSLIAQLPDLVRHHAAEVRRNYLALGSGFFEGEGSSDTFVPEQILEALQKSELVTASCEKDIFVNPLACQAVATRQSWIEQERGWTIRVARAPAYFGAAPRALHAKFIFSANWQKGSNNCSRPWVYLGSGNLTSPGFMNRAGSAGNLEAGVVFAPETLRWEVEGKRDDGANVITNLLPIHWDDADQTPLPVLQVGQDMPERDTAFIAAPVALFLWDERSELASLTPQGDVRGPFALHDPDGRSCECLADGSFVWPGKRPRQVTVVWSVEEGVRKASVPVIDRYGRYGAGDLPALDLEEAWIQLANFPMPPEDEELVGGDSADTVDGVVSSGVASSTTSSSYPVRRMMILVEEIAAKQVAIGESDWSMWCNRLEQILTQAKDSAVVRAFQSIALNPLHPLFAPAFRPAFAATAQTQQGARYEAALNAAITAWQLEGYSKLGERR</sequence>
<dbReference type="EMBL" id="JADIKL010000002">
    <property type="protein sequence ID" value="MFK2929730.1"/>
    <property type="molecule type" value="Genomic_DNA"/>
</dbReference>
<organism evidence="1 2">
    <name type="scientific">Dyella agri</name>
    <dbReference type="NCBI Taxonomy" id="1926869"/>
    <lineage>
        <taxon>Bacteria</taxon>
        <taxon>Pseudomonadati</taxon>
        <taxon>Pseudomonadota</taxon>
        <taxon>Gammaproteobacteria</taxon>
        <taxon>Lysobacterales</taxon>
        <taxon>Rhodanobacteraceae</taxon>
        <taxon>Dyella</taxon>
    </lineage>
</organism>
<name>A0ABW8KCT0_9GAMM</name>
<evidence type="ECO:0000313" key="1">
    <source>
        <dbReference type="EMBL" id="MFK2929730.1"/>
    </source>
</evidence>
<gene>
    <name evidence="1" type="ORF">ISP14_02885</name>
</gene>
<keyword evidence="2" id="KW-1185">Reference proteome</keyword>